<accession>A0A392W8X8</accession>
<dbReference type="AlphaFoldDB" id="A0A392W8X8"/>
<proteinExistence type="predicted"/>
<reference evidence="2 3" key="1">
    <citation type="journal article" date="2018" name="Front. Plant Sci.">
        <title>Red Clover (Trifolium pratense) and Zigzag Clover (T. medium) - A Picture of Genomic Similarities and Differences.</title>
        <authorList>
            <person name="Dluhosova J."/>
            <person name="Istvanek J."/>
            <person name="Nedelnik J."/>
            <person name="Repkova J."/>
        </authorList>
    </citation>
    <scope>NUCLEOTIDE SEQUENCE [LARGE SCALE GENOMIC DNA]</scope>
    <source>
        <strain evidence="3">cv. 10/8</strain>
        <tissue evidence="2">Leaf</tissue>
    </source>
</reference>
<feature type="compositionally biased region" description="Basic and acidic residues" evidence="1">
    <location>
        <begin position="16"/>
        <end position="29"/>
    </location>
</feature>
<dbReference type="Proteomes" id="UP000265520">
    <property type="component" value="Unassembled WGS sequence"/>
</dbReference>
<dbReference type="EMBL" id="LXQA011408938">
    <property type="protein sequence ID" value="MCI96233.1"/>
    <property type="molecule type" value="Genomic_DNA"/>
</dbReference>
<sequence length="29" mass="3164">TGDVIPAAKQHPPSLFDDRAEENKSPKSE</sequence>
<feature type="non-terminal residue" evidence="2">
    <location>
        <position position="1"/>
    </location>
</feature>
<organism evidence="2 3">
    <name type="scientific">Trifolium medium</name>
    <dbReference type="NCBI Taxonomy" id="97028"/>
    <lineage>
        <taxon>Eukaryota</taxon>
        <taxon>Viridiplantae</taxon>
        <taxon>Streptophyta</taxon>
        <taxon>Embryophyta</taxon>
        <taxon>Tracheophyta</taxon>
        <taxon>Spermatophyta</taxon>
        <taxon>Magnoliopsida</taxon>
        <taxon>eudicotyledons</taxon>
        <taxon>Gunneridae</taxon>
        <taxon>Pentapetalae</taxon>
        <taxon>rosids</taxon>
        <taxon>fabids</taxon>
        <taxon>Fabales</taxon>
        <taxon>Fabaceae</taxon>
        <taxon>Papilionoideae</taxon>
        <taxon>50 kb inversion clade</taxon>
        <taxon>NPAAA clade</taxon>
        <taxon>Hologalegina</taxon>
        <taxon>IRL clade</taxon>
        <taxon>Trifolieae</taxon>
        <taxon>Trifolium</taxon>
    </lineage>
</organism>
<protein>
    <submittedName>
        <fullName evidence="2">Uncharacterized protein</fullName>
    </submittedName>
</protein>
<comment type="caution">
    <text evidence="2">The sequence shown here is derived from an EMBL/GenBank/DDBJ whole genome shotgun (WGS) entry which is preliminary data.</text>
</comment>
<evidence type="ECO:0000256" key="1">
    <source>
        <dbReference type="SAM" id="MobiDB-lite"/>
    </source>
</evidence>
<evidence type="ECO:0000313" key="2">
    <source>
        <dbReference type="EMBL" id="MCI96233.1"/>
    </source>
</evidence>
<name>A0A392W8X8_9FABA</name>
<evidence type="ECO:0000313" key="3">
    <source>
        <dbReference type="Proteomes" id="UP000265520"/>
    </source>
</evidence>
<keyword evidence="3" id="KW-1185">Reference proteome</keyword>
<feature type="region of interest" description="Disordered" evidence="1">
    <location>
        <begin position="1"/>
        <end position="29"/>
    </location>
</feature>